<dbReference type="RefSeq" id="WP_121213215.1">
    <property type="nucleotide sequence ID" value="NZ_JAMYWW010000001.1"/>
</dbReference>
<name>A0A494Z9N9_9BACL</name>
<gene>
    <name evidence="1" type="ORF">D8M03_03135</name>
</gene>
<keyword evidence="2" id="KW-1185">Reference proteome</keyword>
<evidence type="ECO:0000313" key="1">
    <source>
        <dbReference type="EMBL" id="RKQ19366.1"/>
    </source>
</evidence>
<comment type="caution">
    <text evidence="1">The sequence shown here is derived from an EMBL/GenBank/DDBJ whole genome shotgun (WGS) entry which is preliminary data.</text>
</comment>
<proteinExistence type="predicted"/>
<dbReference type="AlphaFoldDB" id="A0A494Z9N9"/>
<dbReference type="Proteomes" id="UP000272238">
    <property type="component" value="Unassembled WGS sequence"/>
</dbReference>
<sequence>MTDRNEIDTRFTVAGTDIEEVKRKNAESGLSYKEVLEQLAKTGGYGTKAYSDTNVEQVKKQIHKHLH</sequence>
<dbReference type="OrthoDB" id="2738625at2"/>
<protein>
    <submittedName>
        <fullName evidence="1">Gamma-type small acid-soluble spore protein</fullName>
    </submittedName>
</protein>
<organism evidence="1 2">
    <name type="scientific">Ureibacillus endophyticus</name>
    <dbReference type="NCBI Taxonomy" id="1978490"/>
    <lineage>
        <taxon>Bacteria</taxon>
        <taxon>Bacillati</taxon>
        <taxon>Bacillota</taxon>
        <taxon>Bacilli</taxon>
        <taxon>Bacillales</taxon>
        <taxon>Caryophanaceae</taxon>
        <taxon>Ureibacillus</taxon>
    </lineage>
</organism>
<evidence type="ECO:0000313" key="2">
    <source>
        <dbReference type="Proteomes" id="UP000272238"/>
    </source>
</evidence>
<accession>A0A494Z9N9</accession>
<dbReference type="EMBL" id="RBZN01000004">
    <property type="protein sequence ID" value="RKQ19366.1"/>
    <property type="molecule type" value="Genomic_DNA"/>
</dbReference>
<reference evidence="1 2" key="1">
    <citation type="journal article" date="2016" name="Antonie Van Leeuwenhoek">
        <title>Lysinibacillus endophyticus sp. nov., an indole-3-acetic acid producing endophytic bacterium isolated from corn root (Zea mays cv. Xinken-5).</title>
        <authorList>
            <person name="Yu J."/>
            <person name="Guan X."/>
            <person name="Liu C."/>
            <person name="Xiang W."/>
            <person name="Yu Z."/>
            <person name="Liu X."/>
            <person name="Wang G."/>
        </authorList>
    </citation>
    <scope>NUCLEOTIDE SEQUENCE [LARGE SCALE GENOMIC DNA]</scope>
    <source>
        <strain evidence="1 2">DSM 100506</strain>
    </source>
</reference>